<organism evidence="1">
    <name type="scientific">uncultured Thermomicrobiales bacterium</name>
    <dbReference type="NCBI Taxonomy" id="1645740"/>
    <lineage>
        <taxon>Bacteria</taxon>
        <taxon>Pseudomonadati</taxon>
        <taxon>Thermomicrobiota</taxon>
        <taxon>Thermomicrobia</taxon>
        <taxon>Thermomicrobiales</taxon>
        <taxon>environmental samples</taxon>
    </lineage>
</organism>
<dbReference type="EMBL" id="CADCWI010000063">
    <property type="protein sequence ID" value="CAA9553338.1"/>
    <property type="molecule type" value="Genomic_DNA"/>
</dbReference>
<protein>
    <submittedName>
        <fullName evidence="1">Uncharacterized protein</fullName>
    </submittedName>
</protein>
<name>A0A6J4UNU1_9BACT</name>
<dbReference type="AlphaFoldDB" id="A0A6J4UNU1"/>
<accession>A0A6J4UNU1</accession>
<sequence>MEESQRPGSARYLNCERERHTRRCMPQVASELRDRSRLLTSTPTSRMM</sequence>
<gene>
    <name evidence="1" type="ORF">AVDCRST_MAG43-1241</name>
</gene>
<reference evidence="1" key="1">
    <citation type="submission" date="2020-02" db="EMBL/GenBank/DDBJ databases">
        <authorList>
            <person name="Meier V. D."/>
        </authorList>
    </citation>
    <scope>NUCLEOTIDE SEQUENCE</scope>
    <source>
        <strain evidence="1">AVDCRST_MAG43</strain>
    </source>
</reference>
<evidence type="ECO:0000313" key="1">
    <source>
        <dbReference type="EMBL" id="CAA9553338.1"/>
    </source>
</evidence>
<proteinExistence type="predicted"/>